<dbReference type="Proteomes" id="UP000092695">
    <property type="component" value="Chromosome"/>
</dbReference>
<reference evidence="2 3" key="1">
    <citation type="submission" date="2016-06" db="EMBL/GenBank/DDBJ databases">
        <title>Complete genome sequence of a deep-branching marine Gamma Proteobacterium Woeseia oceani type strain XK5.</title>
        <authorList>
            <person name="Mu D."/>
            <person name="Du Z."/>
        </authorList>
    </citation>
    <scope>NUCLEOTIDE SEQUENCE [LARGE SCALE GENOMIC DNA]</scope>
    <source>
        <strain evidence="2 3">XK5</strain>
    </source>
</reference>
<keyword evidence="3" id="KW-1185">Reference proteome</keyword>
<accession>A0A193LJA2</accession>
<dbReference type="KEGG" id="woc:BA177_16605"/>
<evidence type="ECO:0000313" key="3">
    <source>
        <dbReference type="Proteomes" id="UP000092695"/>
    </source>
</evidence>
<feature type="compositionally biased region" description="Basic and acidic residues" evidence="1">
    <location>
        <begin position="117"/>
        <end position="133"/>
    </location>
</feature>
<dbReference type="EMBL" id="CP016268">
    <property type="protein sequence ID" value="ANO52587.1"/>
    <property type="molecule type" value="Genomic_DNA"/>
</dbReference>
<name>A0A193LJA2_9GAMM</name>
<feature type="region of interest" description="Disordered" evidence="1">
    <location>
        <begin position="107"/>
        <end position="133"/>
    </location>
</feature>
<protein>
    <submittedName>
        <fullName evidence="2">Uncharacterized protein</fullName>
    </submittedName>
</protein>
<sequence>MPAMAWPAHNPAVRQAVQTLSMPLARFSGISRANYKNTTSAAAAALVAHRVAVQRVGLESAADRAACNRGEQSRRAAADTLLDDVDVVLDTLCSGLRVTGSRTAVSFSRRLSRQRPKRPDQHDASEGKQAGRDGAHVWILV</sequence>
<evidence type="ECO:0000313" key="2">
    <source>
        <dbReference type="EMBL" id="ANO52587.1"/>
    </source>
</evidence>
<proteinExistence type="predicted"/>
<evidence type="ECO:0000256" key="1">
    <source>
        <dbReference type="SAM" id="MobiDB-lite"/>
    </source>
</evidence>
<gene>
    <name evidence="2" type="ORF">BA177_16605</name>
</gene>
<organism evidence="2 3">
    <name type="scientific">Woeseia oceani</name>
    <dbReference type="NCBI Taxonomy" id="1548547"/>
    <lineage>
        <taxon>Bacteria</taxon>
        <taxon>Pseudomonadati</taxon>
        <taxon>Pseudomonadota</taxon>
        <taxon>Gammaproteobacteria</taxon>
        <taxon>Woeseiales</taxon>
        <taxon>Woeseiaceae</taxon>
        <taxon>Woeseia</taxon>
    </lineage>
</organism>
<dbReference type="AlphaFoldDB" id="A0A193LJA2"/>